<dbReference type="SUPFAM" id="SSF117281">
    <property type="entry name" value="Kelch motif"/>
    <property type="match status" value="1"/>
</dbReference>
<keyword evidence="2" id="KW-0677">Repeat</keyword>
<dbReference type="PANTHER" id="PTHR45632">
    <property type="entry name" value="LD33804P"/>
    <property type="match status" value="1"/>
</dbReference>
<gene>
    <name evidence="3" type="ORF">BE21_29490</name>
</gene>
<dbReference type="PANTHER" id="PTHR45632:SF3">
    <property type="entry name" value="KELCH-LIKE PROTEIN 32"/>
    <property type="match status" value="1"/>
</dbReference>
<dbReference type="EMBL" id="JEME01001348">
    <property type="protein sequence ID" value="KYG07408.1"/>
    <property type="molecule type" value="Genomic_DNA"/>
</dbReference>
<protein>
    <recommendedName>
        <fullName evidence="5">Galactose oxidase</fullName>
    </recommendedName>
</protein>
<evidence type="ECO:0008006" key="5">
    <source>
        <dbReference type="Google" id="ProtNLM"/>
    </source>
</evidence>
<dbReference type="InterPro" id="IPR006652">
    <property type="entry name" value="Kelch_1"/>
</dbReference>
<evidence type="ECO:0000256" key="2">
    <source>
        <dbReference type="ARBA" id="ARBA00022737"/>
    </source>
</evidence>
<evidence type="ECO:0000256" key="1">
    <source>
        <dbReference type="ARBA" id="ARBA00022441"/>
    </source>
</evidence>
<dbReference type="Pfam" id="PF01344">
    <property type="entry name" value="Kelch_1"/>
    <property type="match status" value="2"/>
</dbReference>
<dbReference type="Proteomes" id="UP000075502">
    <property type="component" value="Unassembled WGS sequence"/>
</dbReference>
<evidence type="ECO:0000313" key="3">
    <source>
        <dbReference type="EMBL" id="KYG07408.1"/>
    </source>
</evidence>
<dbReference type="Pfam" id="PF24681">
    <property type="entry name" value="Kelch_KLHDC2_KLHL20_DRC7"/>
    <property type="match status" value="1"/>
</dbReference>
<keyword evidence="1" id="KW-0880">Kelch repeat</keyword>
<proteinExistence type="predicted"/>
<dbReference type="AlphaFoldDB" id="A0A150TSG1"/>
<dbReference type="Gene3D" id="2.120.10.80">
    <property type="entry name" value="Kelch-type beta propeller"/>
    <property type="match status" value="2"/>
</dbReference>
<name>A0A150TSG1_SORCE</name>
<sequence length="303" mass="31639">ARPGWRGLAPIAGGPRQEHGVVALDGKVYVIAGVGGELLNTGRVEVYDPREDAWSEAAPLPMALNHPNVAALNGKIYLLGGMIGEFPWTAVGDAFEYDPDSDTWTEIEPMPEGTERGSAAVGVEGTKIYLAGGLRSLTPRFQDTVLDVSSYDVATGAWEALPDLPEPRDHVGGAVVGSTFYVLGGRANGQGNVKDTVFAYDLSERAWSTRAPMPTARGGVAAAVKGETIYLIGGEGNEEPGALGVFDDNEAYDTARDAWQVLAPMTTPRHGTGAVAVDAAILVPGGGTQQGFGSTDVTEAFLP</sequence>
<organism evidence="3 4">
    <name type="scientific">Sorangium cellulosum</name>
    <name type="common">Polyangium cellulosum</name>
    <dbReference type="NCBI Taxonomy" id="56"/>
    <lineage>
        <taxon>Bacteria</taxon>
        <taxon>Pseudomonadati</taxon>
        <taxon>Myxococcota</taxon>
        <taxon>Polyangia</taxon>
        <taxon>Polyangiales</taxon>
        <taxon>Polyangiaceae</taxon>
        <taxon>Sorangium</taxon>
    </lineage>
</organism>
<comment type="caution">
    <text evidence="3">The sequence shown here is derived from an EMBL/GenBank/DDBJ whole genome shotgun (WGS) entry which is preliminary data.</text>
</comment>
<dbReference type="SMART" id="SM00612">
    <property type="entry name" value="Kelch"/>
    <property type="match status" value="5"/>
</dbReference>
<accession>A0A150TSG1</accession>
<reference evidence="3 4" key="1">
    <citation type="submission" date="2014-02" db="EMBL/GenBank/DDBJ databases">
        <title>The small core and large imbalanced accessory genome model reveals a collaborative survival strategy of Sorangium cellulosum strains in nature.</title>
        <authorList>
            <person name="Han K."/>
            <person name="Peng R."/>
            <person name="Blom J."/>
            <person name="Li Y.-Z."/>
        </authorList>
    </citation>
    <scope>NUCLEOTIDE SEQUENCE [LARGE SCALE GENOMIC DNA]</scope>
    <source>
        <strain evidence="3 4">So0007-03</strain>
    </source>
</reference>
<feature type="non-terminal residue" evidence="3">
    <location>
        <position position="1"/>
    </location>
</feature>
<evidence type="ECO:0000313" key="4">
    <source>
        <dbReference type="Proteomes" id="UP000075502"/>
    </source>
</evidence>
<dbReference type="InterPro" id="IPR015915">
    <property type="entry name" value="Kelch-typ_b-propeller"/>
</dbReference>